<accession>A0ABY1S102</accession>
<organism evidence="5 6">
    <name type="scientific">Marinobacterium sediminicola</name>
    <dbReference type="NCBI Taxonomy" id="518898"/>
    <lineage>
        <taxon>Bacteria</taxon>
        <taxon>Pseudomonadati</taxon>
        <taxon>Pseudomonadota</taxon>
        <taxon>Gammaproteobacteria</taxon>
        <taxon>Oceanospirillales</taxon>
        <taxon>Oceanospirillaceae</taxon>
        <taxon>Marinobacterium</taxon>
    </lineage>
</organism>
<dbReference type="InterPro" id="IPR016032">
    <property type="entry name" value="Sig_transdc_resp-reg_C-effctor"/>
</dbReference>
<evidence type="ECO:0000313" key="5">
    <source>
        <dbReference type="EMBL" id="SMR75351.1"/>
    </source>
</evidence>
<dbReference type="InterPro" id="IPR000792">
    <property type="entry name" value="Tscrpt_reg_LuxR_C"/>
</dbReference>
<dbReference type="EMBL" id="FXWV01000009">
    <property type="protein sequence ID" value="SMR75351.1"/>
    <property type="molecule type" value="Genomic_DNA"/>
</dbReference>
<dbReference type="Gene3D" id="1.10.10.10">
    <property type="entry name" value="Winged helix-like DNA-binding domain superfamily/Winged helix DNA-binding domain"/>
    <property type="match status" value="1"/>
</dbReference>
<comment type="caution">
    <text evidence="5">The sequence shown here is derived from an EMBL/GenBank/DDBJ whole genome shotgun (WGS) entry which is preliminary data.</text>
</comment>
<gene>
    <name evidence="5" type="ORF">SAMN04487964_10913</name>
</gene>
<feature type="domain" description="HTH luxR-type" evidence="4">
    <location>
        <begin position="197"/>
        <end position="262"/>
    </location>
</feature>
<proteinExistence type="predicted"/>
<keyword evidence="2" id="KW-0238">DNA-binding</keyword>
<dbReference type="Pfam" id="PF00196">
    <property type="entry name" value="GerE"/>
    <property type="match status" value="1"/>
</dbReference>
<keyword evidence="6" id="KW-1185">Reference proteome</keyword>
<dbReference type="SMART" id="SM00421">
    <property type="entry name" value="HTH_LUXR"/>
    <property type="match status" value="1"/>
</dbReference>
<keyword evidence="3" id="KW-0804">Transcription</keyword>
<protein>
    <submittedName>
        <fullName evidence="5">Transcriptional regulator, LuxR family</fullName>
    </submittedName>
</protein>
<dbReference type="PANTHER" id="PTHR44688">
    <property type="entry name" value="DNA-BINDING TRANSCRIPTIONAL ACTIVATOR DEVR_DOSR"/>
    <property type="match status" value="1"/>
</dbReference>
<evidence type="ECO:0000256" key="3">
    <source>
        <dbReference type="ARBA" id="ARBA00023163"/>
    </source>
</evidence>
<sequence length="266" mass="29667">MKGIDAEETQQIHTLWDELAAFGASETDQALIHVLKGLCSLICAQDAYWMGTLRVQDKAFSDSAMCWKPRHVVRLSDGFEQDMARTESPKRIDSKDADACLLSHPGEAGRFGISVQDERLDSACSESELCESSDPLTDTGEVIFVCTPVTQDAESWFAFERLDAKKPRFSQREKLLLEHAVRPMKWFHRQLALHHGSIVASEPLTSSERKVLSGLLTAKTESQIADHLNLSKSTVHTYCVRICRKFGVRGRTGLTALWLEGTGVTE</sequence>
<evidence type="ECO:0000313" key="6">
    <source>
        <dbReference type="Proteomes" id="UP001159257"/>
    </source>
</evidence>
<dbReference type="PANTHER" id="PTHR44688:SF16">
    <property type="entry name" value="DNA-BINDING TRANSCRIPTIONAL ACTIVATOR DEVR_DOSR"/>
    <property type="match status" value="1"/>
</dbReference>
<dbReference type="Proteomes" id="UP001159257">
    <property type="component" value="Unassembled WGS sequence"/>
</dbReference>
<name>A0ABY1S102_9GAMM</name>
<evidence type="ECO:0000256" key="2">
    <source>
        <dbReference type="ARBA" id="ARBA00023125"/>
    </source>
</evidence>
<evidence type="ECO:0000259" key="4">
    <source>
        <dbReference type="PROSITE" id="PS50043"/>
    </source>
</evidence>
<evidence type="ECO:0000256" key="1">
    <source>
        <dbReference type="ARBA" id="ARBA00023015"/>
    </source>
</evidence>
<dbReference type="InterPro" id="IPR036388">
    <property type="entry name" value="WH-like_DNA-bd_sf"/>
</dbReference>
<dbReference type="SUPFAM" id="SSF46894">
    <property type="entry name" value="C-terminal effector domain of the bipartite response regulators"/>
    <property type="match status" value="1"/>
</dbReference>
<dbReference type="RefSeq" id="WP_239041415.1">
    <property type="nucleotide sequence ID" value="NZ_BAAAEY010000009.1"/>
</dbReference>
<dbReference type="PROSITE" id="PS50043">
    <property type="entry name" value="HTH_LUXR_2"/>
    <property type="match status" value="1"/>
</dbReference>
<reference evidence="5 6" key="1">
    <citation type="submission" date="2017-05" db="EMBL/GenBank/DDBJ databases">
        <authorList>
            <person name="Varghese N."/>
            <person name="Submissions S."/>
        </authorList>
    </citation>
    <scope>NUCLEOTIDE SEQUENCE [LARGE SCALE GENOMIC DNA]</scope>
    <source>
        <strain evidence="5 6">CGMCC 1.7287</strain>
    </source>
</reference>
<keyword evidence="1" id="KW-0805">Transcription regulation</keyword>